<dbReference type="InterPro" id="IPR013783">
    <property type="entry name" value="Ig-like_fold"/>
</dbReference>
<reference evidence="3 4" key="1">
    <citation type="submission" date="2015-12" db="EMBL/GenBank/DDBJ databases">
        <title>Draft genome of Thermovenabulum gondwanense isolated from a red thermophilic microbial mat colonisisng an outflow channel of a bore well.</title>
        <authorList>
            <person name="Patel B.K."/>
        </authorList>
    </citation>
    <scope>NUCLEOTIDE SEQUENCE [LARGE SCALE GENOMIC DNA]</scope>
    <source>
        <strain evidence="3 4">R270</strain>
    </source>
</reference>
<dbReference type="PROSITE" id="PS50853">
    <property type="entry name" value="FN3"/>
    <property type="match status" value="1"/>
</dbReference>
<gene>
    <name evidence="3" type="ORF">ATZ99_13310</name>
</gene>
<dbReference type="SUPFAM" id="SSF49265">
    <property type="entry name" value="Fibronectin type III"/>
    <property type="match status" value="1"/>
</dbReference>
<dbReference type="PANTHER" id="PTHR46769:SF2">
    <property type="entry name" value="FIBROCYSTIN-L ISOFORM 2 PRECURSOR-RELATED"/>
    <property type="match status" value="1"/>
</dbReference>
<dbReference type="RefSeq" id="WP_068748451.1">
    <property type="nucleotide sequence ID" value="NZ_LOHZ01000030.1"/>
</dbReference>
<dbReference type="Gene3D" id="2.60.40.10">
    <property type="entry name" value="Immunoglobulins"/>
    <property type="match status" value="22"/>
</dbReference>
<comment type="caution">
    <text evidence="3">The sequence shown here is derived from an EMBL/GenBank/DDBJ whole genome shotgun (WGS) entry which is preliminary data.</text>
</comment>
<dbReference type="CDD" id="cd00102">
    <property type="entry name" value="IPT"/>
    <property type="match status" value="18"/>
</dbReference>
<dbReference type="EMBL" id="LOHZ01000030">
    <property type="protein sequence ID" value="KYO66139.1"/>
    <property type="molecule type" value="Genomic_DNA"/>
</dbReference>
<proteinExistence type="predicted"/>
<dbReference type="PATRIC" id="fig|520767.4.peg.1433"/>
<evidence type="ECO:0000256" key="1">
    <source>
        <dbReference type="ARBA" id="ARBA00022729"/>
    </source>
</evidence>
<dbReference type="InterPro" id="IPR014756">
    <property type="entry name" value="Ig_E-set"/>
</dbReference>
<dbReference type="InterPro" id="IPR036116">
    <property type="entry name" value="FN3_sf"/>
</dbReference>
<sequence>MSKINKIKTLHKILSLIMLISLFITFFPYKAAFADVPVIQAITPSSGSAAGGETVTIQGQNFAPANKIKVLFGSIEAKVISVNSEGTLITVETPSYPQLGSVSVTVKNSDTEVAISDPSGGGGFTYLQSKPQIDSVTPLTGTAGTEITITGKEFMKDIDSQRKLIVQIGGYVASKITYVSSTVIKAIVPAMFIGYKDIRVENPDGGTAVYNPAEDSKKFYYQKSTPTITSISPTKGPINTATEITIKGTNFVSGYYPGTTNPITTVTIGGVAATDVQVINETTIVAKTPPLSSLGAQHVIVTVDGVSAIKENGFTYISNPKIDAVNPTSGSVLGGIAVSITGSGFMSGASVKFGAIAAKNVVVQSSTLITATLPESTVSGLVSVTVTNTDGGSYTKDNAFEYTRTTPVIEKVSNSMDFSGAAEGSVLGNQWVYIKGTKFGDDGYPDEVKVYFGTKPALEVRLTKTAEGDYIAALTPPSSVEGTVTLKVVNKDGGTATSSFTYTRSKPAITSFLPTSSTTTKQEDVTIYGDNFMDGAKVYFGGYEAKNVVVSTDKKSIKATIPESPSPGLVDVKVVNPDQGTAVSSQKFEYAKSNPEVTSLVYDKDVGQYVYAPVNANIESLMNIKVNVGTTKGGNNIRIEGKDFSNNATVTVGGKAALNIKVTKESPARHIITFETPLGDVGVKDVVVQNPDGSKVTVPFKYVISPTITGITPSTGTTEGGDIVEISGTNFAGKAEDIKVFFGGAEAQIQSASSTKIVVKTPRNQEGAKNVTVINLTDYGIDIKKDGFTYVLPPSNPKVESISPLSGPTTGGTEVTVVGYDIRSGAKLYIDGREAQVTSIEITEEISEQGVIYKTTLKALTPSGTAGEKEVKVVNPDGKYAVSAKPFTYKIPEKALSITSITPNKGSVLGGTSVTVKGANFVKRELVGGTIYRKTKLTIGGNEAYSVDVKDDLITVTAQTPGGSLGAQDVIVKVVKVDESKNPEEELEIESSAVLKGGFTYELPKSQPKITKVSAYNQRTGQEEAAVGPAGGGTIVRIYGEEFIADSGGKRLEVYFGKNKANIVEVVSSNLVQAITPSSTQVGAVDVKVVNPDGGEAVAYGGFIYKGNNIIVTGITPNTASVLGGISAVVFGANFIEGTQVAIGGEAALNVVVESPTRISLVVPANTPGQKDVVVYNGFGSATLPKAFLYFVEQTKPVITGITPDFGKSTGGDKITITGQDFMAGPGTKVFIGETQAQQINVKSTTEIEVITPPGTPGFKSITVVNSDGGTYTLTNCFQYISTPVIESVTPQKGPVEGGMYIEIKGKNFIPGLTANFTGSFVYQGQNYIELQNVQVLNETVIKAFTPPSPGGYKGFVDLEIVNPDARGDAGKARKEGAYLYRDTYTKPEIYYITPNKGPVDGGTDITITGKDFAKDAAVVFGDTFSPSVTYKNSTTLIAKTPPGKEGPVDVQVINLSDGGFAKKEKGFTYTVPRSSPKITSVVPNKGSSEGGTPVTIYGSDFREGIIVLIDGKEIPNDKVNLISPTELRIKTPVADTYGKKAVTVVNQDGGTFTLKDGFEYVPPATLPVITGVTPVQSTIFGGALVKVYGKNFVLGAKIYFGGVEAKEVAVDETGELATCVTPAYKTGTADRLEEGKYPVEVILVNPDGGLALYGEEFYFVVPESKPRILEVNPAKGPKTGGTLITIKGEDFRKDARVYIGKNEARVEKIEDDTGRLSTDEGFTAGTKITAEVPSGEIGKADVRVLNPDGGLAILSKGYEYLNIAGEVKLEFINPAEGAVSGGTPFIIKGSGFVNPVSVYFGGELAKNATAVDNSTIKGYTPPNTPGKKDVVVLNGNGLSGALKDGFEYKVPEKYPRITGIDPSKGPAYGGIEVNIYGENFLSNAKVFIGENEAQVTLVEPNHVKIILPPGELGVKDVIVINPDTGIDVLEEGFTYVDFPKIEKIEPSEGPVEGGTEITITGKNFKQGLVVLIGGKTAQNVNVLGDTKITAKTPPHTAGYKEVKVINPDGAEATLKDGFYYKPPRTKPEAPANLWASGFDKTTIKLSWEPSLNANYYEIYGAEGSSSNYKYIGKTADTVFFVTGLIPDTKYYFKVRAVNELGISDFSYADYAYTKKGELENLLELPYDYSEDKSKSQVTVYIKSEGILKDKGYKVTVKSSKALNYKNYTAYLPLGILSKASSVTLVFDEVVINLNSDSLYSYKIASLSEKEKEDTSLIIKVKRAEGKEKDELLKGLSKGDVVLSDAVYVDFDYKVSKYYTKPDYVKANLYIDYDFNTFYQKGLKSADLKKYDDKKRSWAKVSEAAGYYFTSGGIITAPGYYGVIGR</sequence>
<dbReference type="CDD" id="cd00063">
    <property type="entry name" value="FN3"/>
    <property type="match status" value="1"/>
</dbReference>
<dbReference type="Pfam" id="PF00041">
    <property type="entry name" value="fn3"/>
    <property type="match status" value="1"/>
</dbReference>
<dbReference type="Proteomes" id="UP000075737">
    <property type="component" value="Unassembled WGS sequence"/>
</dbReference>
<dbReference type="SMART" id="SM00429">
    <property type="entry name" value="IPT"/>
    <property type="match status" value="18"/>
</dbReference>
<dbReference type="InterPro" id="IPR003961">
    <property type="entry name" value="FN3_dom"/>
</dbReference>
<dbReference type="PANTHER" id="PTHR46769">
    <property type="entry name" value="POLYCYSTIC KIDNEY AND HEPATIC DISEASE 1 (AUTOSOMAL RECESSIVE)-LIKE 1"/>
    <property type="match status" value="1"/>
</dbReference>
<evidence type="ECO:0000313" key="4">
    <source>
        <dbReference type="Proteomes" id="UP000075737"/>
    </source>
</evidence>
<feature type="domain" description="Fibronectin type-III" evidence="2">
    <location>
        <begin position="2030"/>
        <end position="2117"/>
    </location>
</feature>
<dbReference type="SUPFAM" id="SSF81296">
    <property type="entry name" value="E set domains"/>
    <property type="match status" value="21"/>
</dbReference>
<dbReference type="STRING" id="520767.ATZ99_13310"/>
<protein>
    <recommendedName>
        <fullName evidence="2">Fibronectin type-III domain-containing protein</fullName>
    </recommendedName>
</protein>
<dbReference type="InterPro" id="IPR002909">
    <property type="entry name" value="IPT_dom"/>
</dbReference>
<evidence type="ECO:0000313" key="3">
    <source>
        <dbReference type="EMBL" id="KYO66139.1"/>
    </source>
</evidence>
<keyword evidence="1" id="KW-0732">Signal</keyword>
<dbReference type="SMART" id="SM00060">
    <property type="entry name" value="FN3"/>
    <property type="match status" value="1"/>
</dbReference>
<dbReference type="CDD" id="cd00603">
    <property type="entry name" value="IPT_PCSR"/>
    <property type="match status" value="1"/>
</dbReference>
<accession>A0A161PVA4</accession>
<name>A0A161PVA4_9FIRM</name>
<dbReference type="Pfam" id="PF01833">
    <property type="entry name" value="TIG"/>
    <property type="match status" value="21"/>
</dbReference>
<dbReference type="InterPro" id="IPR052387">
    <property type="entry name" value="Fibrocystin"/>
</dbReference>
<dbReference type="OrthoDB" id="1656124at2"/>
<organism evidence="3 4">
    <name type="scientific">Thermovenabulum gondwanense</name>
    <dbReference type="NCBI Taxonomy" id="520767"/>
    <lineage>
        <taxon>Bacteria</taxon>
        <taxon>Bacillati</taxon>
        <taxon>Bacillota</taxon>
        <taxon>Clostridia</taxon>
        <taxon>Thermosediminibacterales</taxon>
        <taxon>Thermosediminibacteraceae</taxon>
        <taxon>Thermovenabulum</taxon>
    </lineage>
</organism>
<evidence type="ECO:0000259" key="2">
    <source>
        <dbReference type="PROSITE" id="PS50853"/>
    </source>
</evidence>
<keyword evidence="4" id="KW-1185">Reference proteome</keyword>